<keyword evidence="10" id="KW-1185">Reference proteome</keyword>
<keyword evidence="2" id="KW-1003">Cell membrane</keyword>
<keyword evidence="6 7" id="KW-0472">Membrane</keyword>
<gene>
    <name evidence="9" type="ORF">DFP95_102276</name>
</gene>
<name>A0A3D9IT38_9BACL</name>
<feature type="transmembrane region" description="Helical" evidence="7">
    <location>
        <begin position="123"/>
        <end position="143"/>
    </location>
</feature>
<sequence length="200" mass="21952">MSPILSDLDIRLFQFINDNANGNTPLGHAFIRAADWGDWFFALSLVLLLFRNRKMALYGMAAAALTVSVSRQIGKLYWRDRPFAELEEVNQLLIHIESNGFPSDHAAAAAAISVMLLRFSRPIGAIFIGAAAIVGFSRIWVGVHYPGDVLVGFAIGITCACVLFAVLERLRLYELVVGKLRAFAERDSKSHSPSRGGKST</sequence>
<feature type="domain" description="Phosphatidic acid phosphatase type 2/haloperoxidase" evidence="8">
    <location>
        <begin position="57"/>
        <end position="164"/>
    </location>
</feature>
<evidence type="ECO:0000256" key="6">
    <source>
        <dbReference type="ARBA" id="ARBA00023136"/>
    </source>
</evidence>
<dbReference type="SMART" id="SM00014">
    <property type="entry name" value="acidPPc"/>
    <property type="match status" value="1"/>
</dbReference>
<reference evidence="9 10" key="1">
    <citation type="submission" date="2018-07" db="EMBL/GenBank/DDBJ databases">
        <title>Genomic Encyclopedia of Type Strains, Phase III (KMG-III): the genomes of soil and plant-associated and newly described type strains.</title>
        <authorList>
            <person name="Whitman W."/>
        </authorList>
    </citation>
    <scope>NUCLEOTIDE SEQUENCE [LARGE SCALE GENOMIC DNA]</scope>
    <source>
        <strain evidence="9 10">CECT 8236</strain>
    </source>
</reference>
<evidence type="ECO:0000256" key="3">
    <source>
        <dbReference type="ARBA" id="ARBA00022692"/>
    </source>
</evidence>
<evidence type="ECO:0000313" key="10">
    <source>
        <dbReference type="Proteomes" id="UP000256869"/>
    </source>
</evidence>
<keyword evidence="3 7" id="KW-0812">Transmembrane</keyword>
<comment type="subcellular location">
    <subcellularLocation>
        <location evidence="1">Cell membrane</location>
        <topology evidence="1">Multi-pass membrane protein</topology>
    </subcellularLocation>
</comment>
<dbReference type="AlphaFoldDB" id="A0A3D9IT38"/>
<dbReference type="Pfam" id="PF01569">
    <property type="entry name" value="PAP2"/>
    <property type="match status" value="1"/>
</dbReference>
<proteinExistence type="predicted"/>
<keyword evidence="4" id="KW-0378">Hydrolase</keyword>
<evidence type="ECO:0000259" key="8">
    <source>
        <dbReference type="SMART" id="SM00014"/>
    </source>
</evidence>
<feature type="transmembrane region" description="Helical" evidence="7">
    <location>
        <begin position="149"/>
        <end position="167"/>
    </location>
</feature>
<dbReference type="InterPro" id="IPR036938">
    <property type="entry name" value="PAP2/HPO_sf"/>
</dbReference>
<comment type="caution">
    <text evidence="9">The sequence shown here is derived from an EMBL/GenBank/DDBJ whole genome shotgun (WGS) entry which is preliminary data.</text>
</comment>
<feature type="transmembrane region" description="Helical" evidence="7">
    <location>
        <begin position="29"/>
        <end position="50"/>
    </location>
</feature>
<dbReference type="Gene3D" id="1.20.144.10">
    <property type="entry name" value="Phosphatidic acid phosphatase type 2/haloperoxidase"/>
    <property type="match status" value="1"/>
</dbReference>
<keyword evidence="5 7" id="KW-1133">Transmembrane helix</keyword>
<dbReference type="InterPro" id="IPR000326">
    <property type="entry name" value="PAP2/HPO"/>
</dbReference>
<dbReference type="GO" id="GO:0016787">
    <property type="term" value="F:hydrolase activity"/>
    <property type="evidence" value="ECO:0007669"/>
    <property type="project" value="UniProtKB-KW"/>
</dbReference>
<protein>
    <submittedName>
        <fullName evidence="9">Undecaprenyl-diphosphatase</fullName>
    </submittedName>
</protein>
<evidence type="ECO:0000256" key="7">
    <source>
        <dbReference type="SAM" id="Phobius"/>
    </source>
</evidence>
<evidence type="ECO:0000313" key="9">
    <source>
        <dbReference type="EMBL" id="RED64855.1"/>
    </source>
</evidence>
<evidence type="ECO:0000256" key="1">
    <source>
        <dbReference type="ARBA" id="ARBA00004651"/>
    </source>
</evidence>
<dbReference type="GO" id="GO:0005886">
    <property type="term" value="C:plasma membrane"/>
    <property type="evidence" value="ECO:0007669"/>
    <property type="project" value="UniProtKB-SubCell"/>
</dbReference>
<evidence type="ECO:0000256" key="2">
    <source>
        <dbReference type="ARBA" id="ARBA00022475"/>
    </source>
</evidence>
<dbReference type="PANTHER" id="PTHR14969:SF62">
    <property type="entry name" value="DECAPRENYLPHOSPHORYL-5-PHOSPHORIBOSE PHOSPHATASE RV3807C-RELATED"/>
    <property type="match status" value="1"/>
</dbReference>
<evidence type="ECO:0000256" key="5">
    <source>
        <dbReference type="ARBA" id="ARBA00022989"/>
    </source>
</evidence>
<dbReference type="Proteomes" id="UP000256869">
    <property type="component" value="Unassembled WGS sequence"/>
</dbReference>
<accession>A0A3D9IT38</accession>
<evidence type="ECO:0000256" key="4">
    <source>
        <dbReference type="ARBA" id="ARBA00022801"/>
    </source>
</evidence>
<organism evidence="9 10">
    <name type="scientific">Cohnella lupini</name>
    <dbReference type="NCBI Taxonomy" id="1294267"/>
    <lineage>
        <taxon>Bacteria</taxon>
        <taxon>Bacillati</taxon>
        <taxon>Bacillota</taxon>
        <taxon>Bacilli</taxon>
        <taxon>Bacillales</taxon>
        <taxon>Paenibacillaceae</taxon>
        <taxon>Cohnella</taxon>
    </lineage>
</organism>
<dbReference type="EMBL" id="QRDY01000002">
    <property type="protein sequence ID" value="RED64855.1"/>
    <property type="molecule type" value="Genomic_DNA"/>
</dbReference>
<dbReference type="SUPFAM" id="SSF48317">
    <property type="entry name" value="Acid phosphatase/Vanadium-dependent haloperoxidase"/>
    <property type="match status" value="1"/>
</dbReference>
<dbReference type="PANTHER" id="PTHR14969">
    <property type="entry name" value="SPHINGOSINE-1-PHOSPHATE PHOSPHOHYDROLASE"/>
    <property type="match status" value="1"/>
</dbReference>